<feature type="compositionally biased region" description="Pro residues" evidence="1">
    <location>
        <begin position="94"/>
        <end position="131"/>
    </location>
</feature>
<sequence length="315" mass="34316">MESNVFHDSQPADLINNENADTKYGQDQAETHMVKLVDGKLVPTADVGTEVTDDLSSQYANDEERGLYSPNQRTYDLVDIRSEHPQADMIPELPSTPDPNNPIPAAPETPTPPTPPAPGPEIPDMPTTPKPAHPEITEPSEPGRSHEVNNSSEIDNQVSNQKEPQDTPTSALADTMPGADVPTQSQDPAKNEELPEFLGTYGRQNPVNNGPGADGPGPDNYIKPKAAEGMEEHPDTGTSARPYDVNEKDTHAYQPGERPQETAQMLDQPQETLDESAIKKEPMQKSTAQAPSDMKSTDQLDRKYNDPDAAREDVL</sequence>
<proteinExistence type="predicted"/>
<protein>
    <submittedName>
        <fullName evidence="2">Uncharacterized protein</fullName>
    </submittedName>
</protein>
<feature type="compositionally biased region" description="Basic and acidic residues" evidence="1">
    <location>
        <begin position="76"/>
        <end position="86"/>
    </location>
</feature>
<accession>A0ABW0IKR1</accession>
<evidence type="ECO:0000313" key="2">
    <source>
        <dbReference type="EMBL" id="MFC5412940.1"/>
    </source>
</evidence>
<dbReference type="EMBL" id="JBHSMA010000017">
    <property type="protein sequence ID" value="MFC5412940.1"/>
    <property type="molecule type" value="Genomic_DNA"/>
</dbReference>
<comment type="caution">
    <text evidence="2">The sequence shown here is derived from an EMBL/GenBank/DDBJ whole genome shotgun (WGS) entry which is preliminary data.</text>
</comment>
<evidence type="ECO:0000313" key="3">
    <source>
        <dbReference type="Proteomes" id="UP001596106"/>
    </source>
</evidence>
<evidence type="ECO:0000256" key="1">
    <source>
        <dbReference type="SAM" id="MobiDB-lite"/>
    </source>
</evidence>
<name>A0ABW0IKR1_9BACT</name>
<feature type="compositionally biased region" description="Basic and acidic residues" evidence="1">
    <location>
        <begin position="225"/>
        <end position="235"/>
    </location>
</feature>
<feature type="compositionally biased region" description="Low complexity" evidence="1">
    <location>
        <begin position="205"/>
        <end position="220"/>
    </location>
</feature>
<feature type="region of interest" description="Disordered" evidence="1">
    <location>
        <begin position="1"/>
        <end position="24"/>
    </location>
</feature>
<feature type="compositionally biased region" description="Basic and acidic residues" evidence="1">
    <location>
        <begin position="295"/>
        <end position="315"/>
    </location>
</feature>
<keyword evidence="3" id="KW-1185">Reference proteome</keyword>
<gene>
    <name evidence="2" type="ORF">ACFPMF_26690</name>
</gene>
<feature type="compositionally biased region" description="Basic and acidic residues" evidence="1">
    <location>
        <begin position="132"/>
        <end position="147"/>
    </location>
</feature>
<reference evidence="3" key="1">
    <citation type="journal article" date="2019" name="Int. J. Syst. Evol. Microbiol.">
        <title>The Global Catalogue of Microorganisms (GCM) 10K type strain sequencing project: providing services to taxonomists for standard genome sequencing and annotation.</title>
        <authorList>
            <consortium name="The Broad Institute Genomics Platform"/>
            <consortium name="The Broad Institute Genome Sequencing Center for Infectious Disease"/>
            <person name="Wu L."/>
            <person name="Ma J."/>
        </authorList>
    </citation>
    <scope>NUCLEOTIDE SEQUENCE [LARGE SCALE GENOMIC DNA]</scope>
    <source>
        <strain evidence="3">CCUG 55250</strain>
    </source>
</reference>
<feature type="region of interest" description="Disordered" evidence="1">
    <location>
        <begin position="43"/>
        <end position="315"/>
    </location>
</feature>
<feature type="compositionally biased region" description="Polar residues" evidence="1">
    <location>
        <begin position="148"/>
        <end position="172"/>
    </location>
</feature>
<dbReference type="Proteomes" id="UP001596106">
    <property type="component" value="Unassembled WGS sequence"/>
</dbReference>
<feature type="compositionally biased region" description="Polar residues" evidence="1">
    <location>
        <begin position="261"/>
        <end position="271"/>
    </location>
</feature>
<organism evidence="2 3">
    <name type="scientific">Larkinella bovis</name>
    <dbReference type="NCBI Taxonomy" id="683041"/>
    <lineage>
        <taxon>Bacteria</taxon>
        <taxon>Pseudomonadati</taxon>
        <taxon>Bacteroidota</taxon>
        <taxon>Cytophagia</taxon>
        <taxon>Cytophagales</taxon>
        <taxon>Spirosomataceae</taxon>
        <taxon>Larkinella</taxon>
    </lineage>
</organism>
<dbReference type="RefSeq" id="WP_379850963.1">
    <property type="nucleotide sequence ID" value="NZ_JBHSMA010000017.1"/>
</dbReference>